<dbReference type="NCBIfam" id="NF041747">
    <property type="entry name" value="Drt3a"/>
    <property type="match status" value="1"/>
</dbReference>
<evidence type="ECO:0000313" key="3">
    <source>
        <dbReference type="Proteomes" id="UP001159075"/>
    </source>
</evidence>
<feature type="domain" description="Reverse transcriptase" evidence="1">
    <location>
        <begin position="1"/>
        <end position="273"/>
    </location>
</feature>
<keyword evidence="2" id="KW-0548">Nucleotidyltransferase</keyword>
<protein>
    <submittedName>
        <fullName evidence="2">Reverse transcriptase domain-containing protein</fullName>
    </submittedName>
</protein>
<dbReference type="Pfam" id="PF00078">
    <property type="entry name" value="RVT_1"/>
    <property type="match status" value="1"/>
</dbReference>
<accession>A0ABT6UHH1</accession>
<gene>
    <name evidence="2" type="ORF">ODY93_20225</name>
</gene>
<evidence type="ECO:0000313" key="2">
    <source>
        <dbReference type="EMBL" id="MDI5833918.1"/>
    </source>
</evidence>
<dbReference type="GO" id="GO:0003964">
    <property type="term" value="F:RNA-directed DNA polymerase activity"/>
    <property type="evidence" value="ECO:0007669"/>
    <property type="project" value="UniProtKB-KW"/>
</dbReference>
<organism evidence="2 3">
    <name type="scientific">Shewanella xiamenensis</name>
    <dbReference type="NCBI Taxonomy" id="332186"/>
    <lineage>
        <taxon>Bacteria</taxon>
        <taxon>Pseudomonadati</taxon>
        <taxon>Pseudomonadota</taxon>
        <taxon>Gammaproteobacteria</taxon>
        <taxon>Alteromonadales</taxon>
        <taxon>Shewanellaceae</taxon>
        <taxon>Shewanella</taxon>
    </lineage>
</organism>
<comment type="caution">
    <text evidence="2">The sequence shown here is derived from an EMBL/GenBank/DDBJ whole genome shotgun (WGS) entry which is preliminary data.</text>
</comment>
<name>A0ABT6UHH1_9GAMM</name>
<dbReference type="Proteomes" id="UP001159075">
    <property type="component" value="Unassembled WGS sequence"/>
</dbReference>
<reference evidence="2 3" key="1">
    <citation type="submission" date="2022-09" db="EMBL/GenBank/DDBJ databases">
        <title>The outer-membrane cytochrome OmcA is essential for infection of Shewanella oneidensis by a zebrafish-associated bacteriophage.</title>
        <authorList>
            <person name="Grenfell A.W."/>
            <person name="Intile P."/>
            <person name="Mcfarlane J."/>
            <person name="Leung D."/>
            <person name="Abdalla K."/>
            <person name="Wold M."/>
            <person name="Kees E."/>
            <person name="Gralnick J."/>
        </authorList>
    </citation>
    <scope>NUCLEOTIDE SEQUENCE [LARGE SCALE GENOMIC DNA]</scope>
    <source>
        <strain evidence="2 3">NF-5</strain>
    </source>
</reference>
<dbReference type="EMBL" id="JAOTLW010000029">
    <property type="protein sequence ID" value="MDI5833918.1"/>
    <property type="molecule type" value="Genomic_DNA"/>
</dbReference>
<dbReference type="PROSITE" id="PS50878">
    <property type="entry name" value="RT_POL"/>
    <property type="match status" value="1"/>
</dbReference>
<sequence length="421" mass="48783">MNKQSFKEDNLQDVFGLRKRTSKSIAKKKQIIDLKDVSEMISLGTFKLQSLDSHPIRKKSIYTPNTKEDDIVLSKLNYNIRSIYKVKQSDRHTIVKQIISLLKESTPKYIYKLDISDFYESIKPSLYCKKIFNDSIISSESNYILKEFLTAVEHSGVTGLPRGIGLSSTLSELAMRNFDEKISSNINVYFYTRFVDDILIMTTKRLDLKPDVINHLPQGLNFNWKKTSMLQVIRCACDESCRCASAKCKCFDKCICGKNNLVKTNFNYLGYNFSFNKFLNKDGNGEKISVGMAPSKVSRIRNRIFLSFKSYERLGNYKLLENRIKFLTGNHFISKEKHRTDRMKSGVYYNYIHLTDISAYEELDKFLRKMIFSWKSTKHALTTCNKGRLNKYSFTSGFNAKYVTEFSGHQVNKIKGCWNNG</sequence>
<dbReference type="RefSeq" id="WP_282680031.1">
    <property type="nucleotide sequence ID" value="NZ_JAOTLW010000029.1"/>
</dbReference>
<keyword evidence="2" id="KW-0808">Transferase</keyword>
<keyword evidence="3" id="KW-1185">Reference proteome</keyword>
<dbReference type="InterPro" id="IPR000477">
    <property type="entry name" value="RT_dom"/>
</dbReference>
<evidence type="ECO:0000259" key="1">
    <source>
        <dbReference type="PROSITE" id="PS50878"/>
    </source>
</evidence>
<keyword evidence="2" id="KW-0695">RNA-directed DNA polymerase</keyword>
<proteinExistence type="predicted"/>